<dbReference type="EMBL" id="NQWI01000034">
    <property type="protein sequence ID" value="PDW03277.1"/>
    <property type="molecule type" value="Genomic_DNA"/>
</dbReference>
<evidence type="ECO:0000313" key="2">
    <source>
        <dbReference type="Proteomes" id="UP000220527"/>
    </source>
</evidence>
<dbReference type="OrthoDB" id="134659at2"/>
<accession>A0A2A6RJM8</accession>
<sequence>MNDAALRLDRLVTVDASFKPAVALPDHFNDPEQNAQLVNSYIPTSQTIEFFAEVAQSMRASSDERARMLHGTFGTGKSDLLLMLCNYVSRSVDDPLMQPFYAKLKRLHEAQYTTIYQQRANKKPFLVVLLQANAVTPFAGFILHGLEQALKQAGLDDLMLPTRYSAARQKIEAWQDEGHAVLPRFIEALRNNEAMELSRLLQELAGPSAGTVFPAFQRAFREATGTAFDIYSYAHPHETYRRVAQALCERGSHSGIVVVCDEFTEVLRRLARAGDQQSVEVEVEALGVQDLANASVASGVNQLHFVVATLVGFAGVTREESTSGSVKQTIEKAGGRFKAFALDTQDSAELLRGALLRLDKDAVALPNRQRDELIDLARTLWPNKPKTWLSEMVVEGCFPLHPIVTFALPQINNRVAQTNRTMFLFLKDQEGLSGFLAQTTLASSYPDWHNLLTLDWLFDYFFQSIQVRRQEVIDAYNHALQQLANVQFDTTLARRALKVIAFCEVVAPSLSPTRHLLRQALNLPPGAEQALRDALQVLEQIEAVYPPNDADGAALGAYSLPMPGRVNPMNLRQRVINKAQSMPEVSVSFLQAAHPAERIRAEEYNRERGSARELRAKYISLVELNSAARLKDDLNNARDGLLWYVIVSSEEKRTEAQSKARELTRRNPRLVVAVPTVPLDVLERFKSYRALQAVQGDESLDSAAKSFLQEHGKVGSGFAKPFHEAVAQLREEKLWEWFYNGASQPNMNLRADAQKLASRVMDAVYPATPKHSLEQHLKAESYTPNLGRAVAEILKPEIRISKKGNKEEVVIRKAFTELGLVKALRSDSVHEIFELTEPSSAHFNSQKVWELYKSHLRDGKPWSKLVDLLRAPPFGLYNSLIFAFSGAFFTFYVDALELSKLKGNQAQDVALDEKVLKELIEKPHDYQVRFQPLSELERRWLYELVRVGLQQPFDPSGGHGKTLRSRVAEQLKQWLKGLRLPLLAEKLQAERLAALMPDYPAPVIAAAILLLHNLRNEDALAYTLLKSLPETLGAPADHAAWDDALVADLLDAWAETCRLLEQLPNGLEGYATRAVAAVFNCADRPPDEMWATIYRWRSHRQVLQGQATTQLNSQARQFFLVTNRSTSSIRAAILDEFARTIVGINTTYHTWSTIDHVERLVKEVQRARDEIDARWCDVANAEEVWHAGLATAAAGRPMVGVKIEQVGQELATWAQGLQWPACTTTLQANQLQQLYPGLTQQAYADLSALLRRTPLPLQEWQREVNEGLPRQFGLEGWSKAEVEQAVARFTQALKHAAQLDQRLRRHTLERLVALFPADDAVATQTPADRLRAWRCRYPIPPEHDLDETAQILLTHLDALDDGETTLLITLPRAITPSAQSYQQWPSYAELEHYVKLVASAAETIANYQPLSAAEQQWLHAFVTDALRRPLANPPREKRRLCHAVATHYQQWLRELRLPAFATTLTSADLHELFAEEAAPSIALMQALLTPDQWLTPDPAAGLLNRLPTLLTVATPSTDWDATVVDHLLAEAGSACTCLAKLHDVASAWLFTQIAPLFGADGHNGSASSLVTKLRAWRQEHVLLANEHLSPNAKFLAQQLVHTADDPANLLLTTLPSRLQPVKTPYSSWPTWQQRHTYIEALATAAKEIAQHGQVQEATTEVQALWDELQHRMAALSRAEQRWLIKAFNEEFRM</sequence>
<reference evidence="2" key="1">
    <citation type="submission" date="2017-08" db="EMBL/GenBank/DDBJ databases">
        <authorList>
            <person name="Grouzdev D.S."/>
            <person name="Gaisin V.A."/>
            <person name="Rysina M.S."/>
            <person name="Gorlenko V.M."/>
        </authorList>
    </citation>
    <scope>NUCLEOTIDE SEQUENCE [LARGE SCALE GENOMIC DNA]</scope>
    <source>
        <strain evidence="2">Kir15-3F</strain>
    </source>
</reference>
<organism evidence="1 2">
    <name type="scientific">Candidatus Viridilinea mediisalina</name>
    <dbReference type="NCBI Taxonomy" id="2024553"/>
    <lineage>
        <taxon>Bacteria</taxon>
        <taxon>Bacillati</taxon>
        <taxon>Chloroflexota</taxon>
        <taxon>Chloroflexia</taxon>
        <taxon>Chloroflexales</taxon>
        <taxon>Chloroflexineae</taxon>
        <taxon>Oscillochloridaceae</taxon>
        <taxon>Candidatus Viridilinea</taxon>
    </lineage>
</organism>
<dbReference type="Proteomes" id="UP000220527">
    <property type="component" value="Unassembled WGS sequence"/>
</dbReference>
<protein>
    <submittedName>
        <fullName evidence="1">Uncharacterized protein</fullName>
    </submittedName>
</protein>
<comment type="caution">
    <text evidence="1">The sequence shown here is derived from an EMBL/GenBank/DDBJ whole genome shotgun (WGS) entry which is preliminary data.</text>
</comment>
<evidence type="ECO:0000313" key="1">
    <source>
        <dbReference type="EMBL" id="PDW03277.1"/>
    </source>
</evidence>
<dbReference type="RefSeq" id="WP_097643874.1">
    <property type="nucleotide sequence ID" value="NZ_NQWI01000034.1"/>
</dbReference>
<name>A0A2A6RJM8_9CHLR</name>
<gene>
    <name evidence="1" type="ORF">CJ255_09530</name>
</gene>
<keyword evidence="2" id="KW-1185">Reference proteome</keyword>
<proteinExistence type="predicted"/>